<name>A0A197K423_9FUNG</name>
<feature type="region of interest" description="Disordered" evidence="1">
    <location>
        <begin position="1885"/>
        <end position="1907"/>
    </location>
</feature>
<feature type="compositionally biased region" description="Polar residues" evidence="1">
    <location>
        <begin position="1655"/>
        <end position="1666"/>
    </location>
</feature>
<feature type="compositionally biased region" description="Polar residues" evidence="1">
    <location>
        <begin position="1174"/>
        <end position="1193"/>
    </location>
</feature>
<feature type="compositionally biased region" description="Low complexity" evidence="1">
    <location>
        <begin position="1792"/>
        <end position="1804"/>
    </location>
</feature>
<evidence type="ECO:0000313" key="3">
    <source>
        <dbReference type="Proteomes" id="UP000078512"/>
    </source>
</evidence>
<feature type="region of interest" description="Disordered" evidence="1">
    <location>
        <begin position="1271"/>
        <end position="1292"/>
    </location>
</feature>
<proteinExistence type="predicted"/>
<feature type="compositionally biased region" description="Polar residues" evidence="1">
    <location>
        <begin position="1274"/>
        <end position="1288"/>
    </location>
</feature>
<feature type="compositionally biased region" description="Polar residues" evidence="1">
    <location>
        <begin position="1561"/>
        <end position="1607"/>
    </location>
</feature>
<feature type="compositionally biased region" description="Basic and acidic residues" evidence="1">
    <location>
        <begin position="1709"/>
        <end position="1718"/>
    </location>
</feature>
<feature type="compositionally biased region" description="Polar residues" evidence="1">
    <location>
        <begin position="1817"/>
        <end position="1829"/>
    </location>
</feature>
<dbReference type="EMBL" id="KV442025">
    <property type="protein sequence ID" value="OAQ32392.1"/>
    <property type="molecule type" value="Genomic_DNA"/>
</dbReference>
<feature type="compositionally biased region" description="Polar residues" evidence="1">
    <location>
        <begin position="1356"/>
        <end position="1367"/>
    </location>
</feature>
<dbReference type="Proteomes" id="UP000078512">
    <property type="component" value="Unassembled WGS sequence"/>
</dbReference>
<feature type="region of interest" description="Disordered" evidence="1">
    <location>
        <begin position="299"/>
        <end position="377"/>
    </location>
</feature>
<feature type="region of interest" description="Disordered" evidence="1">
    <location>
        <begin position="482"/>
        <end position="502"/>
    </location>
</feature>
<feature type="region of interest" description="Disordered" evidence="1">
    <location>
        <begin position="808"/>
        <end position="836"/>
    </location>
</feature>
<sequence>MPPSATPSADNYEDDQELAVVVDHMIADGSHQLVQEQVPHADTTVSESDSHHNLYHAVLEDAYSADSAGPSDAVEVAEAEQSWGFDMDEVIGGEDIVSAALDSPSFSETAQEPYQQEEAHVVSSTVDNTHNQVEQESFVESTNEATEGAIEDIEAAVIADETERADQESDDEHDSEVREVLFATQHTPVAIPEEGESSEISPFATNSRAHSGGSVSFDDSKPYYADASVTSNLLVKEDATPSHRPDSRGSIGELKRSVSDSEGSDIYGDLSTAYTGRNMSSNRLNEILDDDDYLEHMERGVPMDRSISTPFSDDETPKFVMEDDAVELMERGEPQSVDGAPTDHQESLDDEEDESSNDIQATSSSSERAMETSAVTASSDLAHSIADDIVSQSLPDVTVETTTDLMSHGIETSVVEKQVVEAPSVEDAEVAILEEEEEVATAVEAVVDAVSDDCDPANPFSDAAAIDDTDLWPATEPLLEQTEEKEFHSEPLTDAPSQDSTVDMKGLSHAIDEDLEDAWADQGLDVVVEPTLDISTPPTKLSIPETHTDVKFETEETQPVADNVGQDIIDGLDGDAWGDQDLDIADNSSALVQVTEESKEAPDHHEELPVVEHHEGQLDTLEVPEQSLIELNVDVHVVNTAAQPGPFDDLKEEVVDDDLPQLPAVKEAAIEAQVPSPQLHIETSSFHVDEAPASQHMDIPVITPKETTLEVDAWDNQTDALDLDAALDEDAWADQEVAVPIDIPIVPAALAVVNQEKSVSDLFADKSDQHYSEPSSPVRTFAFSPVRTESPVRASVTSPIRGFAAFARSPTSPQERSVSDLFGGRPEKPYHKPTSPTRGFAAYAAYSHSSHQEEKSVSDLFSDTPVQQPVKPSTPTPVPAIAPVEDNLLKDAVEEDAWGDQNIHIEHEPLPVATKSEPEPGPESMTTAFEVEQSVDDALEGDAWGEDQDVQVGQEPGHAEVEPLVETLAAAVDVQEVHEHATHALEQTLDTHSTQEMTHAFDIDQSIDAAIEDDAWDNQEDDMTFESTLPPQQELERESQQEAQYEPVHFVPESAAVEDLAQEDARKQHEPTMHALHIDHSLEAALEEDAWDNQEDTTFGQELETRQEHQPIEHSHEPAHSEDLVAENNRPISALEVDLDHAIDAAMEEDMWADNDVPTFDVIPVQSQVHDDIPTSSLAETQLTKDSPASNQPYEHEDQPILPNFGSPALPTPTDAEVECDIGKALEDEAWNDQHADVGLESTEPAHTIQNTHGAIVMESQNLDTKKAEERPSLTGSRIGSINHQPPTKTAAEMVEDAWGWDEDEVGVDLEIQNENEGTTFAQDDQDEAEHMDTHSPINTEEATTVQEKTTPDAHSPTQVLAETPDNNIPPLAIQKERLAAGVDSGEGEADSASQSPWQDISPASVSKRSEAGMSIGSEFESEYSVRSLDEDGHVSSAFDHHPPHGEDTGASLAESETKKALETTMSWTDLKDDDAWDDDLPEISPVNPPTDSKEPSAPTKETDNSADVQQLPDISGADNWDFDQEDDIETETSSSYTGLTPASTRASFSRSVKTPDMTESRSFGSQPSPQNRTPTFSSITSSPGQVLSSYQSSMVGSTPASPSQAVEPTIPAAEIEDDSHLPVAIRQQRARLAARGKPLPPISKYKSTKEVAAEQQSSPVLSSASPRLAAATSPVISFASPVKAPISPALNPTPVASDQKYLSPALQKQRERLEKKRAASAAAAAVPLSAARRLVPSESSLVSSSSSSSQVPIKPTSPLIKEAVLPSALKHTLSSPTSVRKSVHLVDRTETTTTTSPSTISAEEYGHSTRRRGLSVSMNQSSQATSPLTPVGDGVLRRSKEGNRPSIFPSFSATTTPTSATFSEMGESNVVKSTQNDAFRHVSRLSMSSSTAGSGWDDTPEDDQGC</sequence>
<feature type="region of interest" description="Disordered" evidence="1">
    <location>
        <begin position="185"/>
        <end position="220"/>
    </location>
</feature>
<feature type="region of interest" description="Disordered" evidence="1">
    <location>
        <begin position="1817"/>
        <end position="1870"/>
    </location>
</feature>
<feature type="region of interest" description="Disordered" evidence="1">
    <location>
        <begin position="1709"/>
        <end position="1758"/>
    </location>
</feature>
<feature type="compositionally biased region" description="Basic and acidic residues" evidence="1">
    <location>
        <begin position="482"/>
        <end position="491"/>
    </location>
</feature>
<feature type="compositionally biased region" description="Polar residues" evidence="1">
    <location>
        <begin position="1336"/>
        <end position="1349"/>
    </location>
</feature>
<feature type="compositionally biased region" description="Low complexity" evidence="1">
    <location>
        <begin position="1720"/>
        <end position="1750"/>
    </location>
</feature>
<reference evidence="2 3" key="1">
    <citation type="submission" date="2016-05" db="EMBL/GenBank/DDBJ databases">
        <title>Genome sequencing reveals origins of a unique bacterial endosymbiosis in the earliest lineages of terrestrial Fungi.</title>
        <authorList>
            <consortium name="DOE Joint Genome Institute"/>
            <person name="Uehling J."/>
            <person name="Gryganskyi A."/>
            <person name="Hameed K."/>
            <person name="Tschaplinski T."/>
            <person name="Misztal P."/>
            <person name="Wu S."/>
            <person name="Desiro A."/>
            <person name="Vande Pol N."/>
            <person name="Du Z.-Y."/>
            <person name="Zienkiewicz A."/>
            <person name="Zienkiewicz K."/>
            <person name="Morin E."/>
            <person name="Tisserant E."/>
            <person name="Splivallo R."/>
            <person name="Hainaut M."/>
            <person name="Henrissat B."/>
            <person name="Ohm R."/>
            <person name="Kuo A."/>
            <person name="Yan J."/>
            <person name="Lipzen A."/>
            <person name="Nolan M."/>
            <person name="Labutti K."/>
            <person name="Barry K."/>
            <person name="Goldstein A."/>
            <person name="Labbe J."/>
            <person name="Schadt C."/>
            <person name="Tuskan G."/>
            <person name="Grigoriev I."/>
            <person name="Martin F."/>
            <person name="Vilgalys R."/>
            <person name="Bonito G."/>
        </authorList>
    </citation>
    <scope>NUCLEOTIDE SEQUENCE [LARGE SCALE GENOMIC DNA]</scope>
    <source>
        <strain evidence="2 3">AG-77</strain>
    </source>
</reference>
<accession>A0A197K423</accession>
<evidence type="ECO:0000256" key="1">
    <source>
        <dbReference type="SAM" id="MobiDB-lite"/>
    </source>
</evidence>
<feature type="region of interest" description="Disordered" evidence="1">
    <location>
        <begin position="235"/>
        <end position="284"/>
    </location>
</feature>
<feature type="region of interest" description="Disordered" evidence="1">
    <location>
        <begin position="1789"/>
        <end position="1808"/>
    </location>
</feature>
<protein>
    <submittedName>
        <fullName evidence="2">Uncharacterized protein</fullName>
    </submittedName>
</protein>
<evidence type="ECO:0000313" key="2">
    <source>
        <dbReference type="EMBL" id="OAQ32392.1"/>
    </source>
</evidence>
<organism evidence="2 3">
    <name type="scientific">Linnemannia elongata AG-77</name>
    <dbReference type="NCBI Taxonomy" id="1314771"/>
    <lineage>
        <taxon>Eukaryota</taxon>
        <taxon>Fungi</taxon>
        <taxon>Fungi incertae sedis</taxon>
        <taxon>Mucoromycota</taxon>
        <taxon>Mortierellomycotina</taxon>
        <taxon>Mortierellomycetes</taxon>
        <taxon>Mortierellales</taxon>
        <taxon>Mortierellaceae</taxon>
        <taxon>Linnemannia</taxon>
    </lineage>
</organism>
<feature type="compositionally biased region" description="Basic and acidic residues" evidence="1">
    <location>
        <begin position="235"/>
        <end position="259"/>
    </location>
</feature>
<feature type="compositionally biased region" description="Polar residues" evidence="1">
    <location>
        <begin position="1392"/>
        <end position="1407"/>
    </location>
</feature>
<feature type="region of interest" description="Disordered" evidence="1">
    <location>
        <begin position="1174"/>
        <end position="1196"/>
    </location>
</feature>
<feature type="compositionally biased region" description="Polar residues" evidence="1">
    <location>
        <begin position="359"/>
        <end position="377"/>
    </location>
</feature>
<feature type="compositionally biased region" description="Polar residues" evidence="1">
    <location>
        <begin position="1532"/>
        <end position="1553"/>
    </location>
</feature>
<gene>
    <name evidence="2" type="ORF">K457DRAFT_306115</name>
</gene>
<dbReference type="OrthoDB" id="2429596at2759"/>
<feature type="compositionally biased region" description="Acidic residues" evidence="1">
    <location>
        <begin position="1472"/>
        <end position="1482"/>
    </location>
</feature>
<feature type="compositionally biased region" description="Polar residues" evidence="1">
    <location>
        <begin position="272"/>
        <end position="284"/>
    </location>
</feature>
<feature type="region of interest" description="Disordered" evidence="1">
    <location>
        <begin position="1311"/>
        <end position="1667"/>
    </location>
</feature>
<feature type="compositionally biased region" description="Low complexity" evidence="1">
    <location>
        <begin position="1846"/>
        <end position="1864"/>
    </location>
</feature>
<keyword evidence="3" id="KW-1185">Reference proteome</keyword>
<feature type="compositionally biased region" description="Acidic residues" evidence="1">
    <location>
        <begin position="1521"/>
        <end position="1531"/>
    </location>
</feature>
<feature type="compositionally biased region" description="Basic and acidic residues" evidence="1">
    <location>
        <begin position="1428"/>
        <end position="1448"/>
    </location>
</feature>